<dbReference type="InterPro" id="IPR000534">
    <property type="entry name" value="Semialdehyde_DH_NAD-bd"/>
</dbReference>
<protein>
    <recommendedName>
        <fullName evidence="1">Semialdehyde dehydrogenase NAD-binding domain-containing protein</fullName>
    </recommendedName>
</protein>
<dbReference type="GO" id="GO:0051287">
    <property type="term" value="F:NAD binding"/>
    <property type="evidence" value="ECO:0007669"/>
    <property type="project" value="InterPro"/>
</dbReference>
<evidence type="ECO:0000313" key="2">
    <source>
        <dbReference type="EMBL" id="GAH86252.1"/>
    </source>
</evidence>
<accession>X1IWZ2</accession>
<dbReference type="AlphaFoldDB" id="X1IWZ2"/>
<dbReference type="SUPFAM" id="SSF51735">
    <property type="entry name" value="NAD(P)-binding Rossmann-fold domains"/>
    <property type="match status" value="1"/>
</dbReference>
<evidence type="ECO:0000259" key="1">
    <source>
        <dbReference type="Pfam" id="PF01118"/>
    </source>
</evidence>
<dbReference type="GO" id="GO:0016620">
    <property type="term" value="F:oxidoreductase activity, acting on the aldehyde or oxo group of donors, NAD or NADP as acceptor"/>
    <property type="evidence" value="ECO:0007669"/>
    <property type="project" value="InterPro"/>
</dbReference>
<dbReference type="Gene3D" id="3.40.50.720">
    <property type="entry name" value="NAD(P)-binding Rossmann-like Domain"/>
    <property type="match status" value="1"/>
</dbReference>
<feature type="non-terminal residue" evidence="2">
    <location>
        <position position="1"/>
    </location>
</feature>
<dbReference type="EMBL" id="BARU01042559">
    <property type="protein sequence ID" value="GAH86252.1"/>
    <property type="molecule type" value="Genomic_DNA"/>
</dbReference>
<gene>
    <name evidence="2" type="ORF">S03H2_65370</name>
</gene>
<feature type="domain" description="Semialdehyde dehydrogenase NAD-binding" evidence="1">
    <location>
        <begin position="6"/>
        <end position="43"/>
    </location>
</feature>
<comment type="caution">
    <text evidence="2">The sequence shown here is derived from an EMBL/GenBank/DDBJ whole genome shotgun (WGS) entry which is preliminary data.</text>
</comment>
<proteinExistence type="predicted"/>
<name>X1IWZ2_9ZZZZ</name>
<reference evidence="2" key="1">
    <citation type="journal article" date="2014" name="Front. Microbiol.">
        <title>High frequency of phylogenetically diverse reductive dehalogenase-homologous genes in deep subseafloor sedimentary metagenomes.</title>
        <authorList>
            <person name="Kawai M."/>
            <person name="Futagami T."/>
            <person name="Toyoda A."/>
            <person name="Takaki Y."/>
            <person name="Nishi S."/>
            <person name="Hori S."/>
            <person name="Arai W."/>
            <person name="Tsubouchi T."/>
            <person name="Morono Y."/>
            <person name="Uchiyama I."/>
            <person name="Ito T."/>
            <person name="Fujiyama A."/>
            <person name="Inagaki F."/>
            <person name="Takami H."/>
        </authorList>
    </citation>
    <scope>NUCLEOTIDE SEQUENCE</scope>
    <source>
        <strain evidence="2">Expedition CK06-06</strain>
    </source>
</reference>
<dbReference type="Pfam" id="PF01118">
    <property type="entry name" value="Semialdhyde_dh"/>
    <property type="match status" value="1"/>
</dbReference>
<organism evidence="2">
    <name type="scientific">marine sediment metagenome</name>
    <dbReference type="NCBI Taxonomy" id="412755"/>
    <lineage>
        <taxon>unclassified sequences</taxon>
        <taxon>metagenomes</taxon>
        <taxon>ecological metagenomes</taxon>
    </lineage>
</organism>
<dbReference type="InterPro" id="IPR036291">
    <property type="entry name" value="NAD(P)-bd_dom_sf"/>
</dbReference>
<sequence>KKENIKVGIIGGSGFTGMELVKILSRHKYVEISFATSRTYKNLLVSEVFFCP</sequence>